<accession>A0A0D2TYT6</accession>
<dbReference type="Gramene" id="KJB80513">
    <property type="protein sequence ID" value="KJB80513"/>
    <property type="gene ID" value="B456_013G100800"/>
</dbReference>
<protein>
    <submittedName>
        <fullName evidence="2">Uncharacterized protein</fullName>
    </submittedName>
</protein>
<reference evidence="2 3" key="1">
    <citation type="journal article" date="2012" name="Nature">
        <title>Repeated polyploidization of Gossypium genomes and the evolution of spinnable cotton fibres.</title>
        <authorList>
            <person name="Paterson A.H."/>
            <person name="Wendel J.F."/>
            <person name="Gundlach H."/>
            <person name="Guo H."/>
            <person name="Jenkins J."/>
            <person name="Jin D."/>
            <person name="Llewellyn D."/>
            <person name="Showmaker K.C."/>
            <person name="Shu S."/>
            <person name="Udall J."/>
            <person name="Yoo M.J."/>
            <person name="Byers R."/>
            <person name="Chen W."/>
            <person name="Doron-Faigenboim A."/>
            <person name="Duke M.V."/>
            <person name="Gong L."/>
            <person name="Grimwood J."/>
            <person name="Grover C."/>
            <person name="Grupp K."/>
            <person name="Hu G."/>
            <person name="Lee T.H."/>
            <person name="Li J."/>
            <person name="Lin L."/>
            <person name="Liu T."/>
            <person name="Marler B.S."/>
            <person name="Page J.T."/>
            <person name="Roberts A.W."/>
            <person name="Romanel E."/>
            <person name="Sanders W.S."/>
            <person name="Szadkowski E."/>
            <person name="Tan X."/>
            <person name="Tang H."/>
            <person name="Xu C."/>
            <person name="Wang J."/>
            <person name="Wang Z."/>
            <person name="Zhang D."/>
            <person name="Zhang L."/>
            <person name="Ashrafi H."/>
            <person name="Bedon F."/>
            <person name="Bowers J.E."/>
            <person name="Brubaker C.L."/>
            <person name="Chee P.W."/>
            <person name="Das S."/>
            <person name="Gingle A.R."/>
            <person name="Haigler C.H."/>
            <person name="Harker D."/>
            <person name="Hoffmann L.V."/>
            <person name="Hovav R."/>
            <person name="Jones D.C."/>
            <person name="Lemke C."/>
            <person name="Mansoor S."/>
            <person name="ur Rahman M."/>
            <person name="Rainville L.N."/>
            <person name="Rambani A."/>
            <person name="Reddy U.K."/>
            <person name="Rong J.K."/>
            <person name="Saranga Y."/>
            <person name="Scheffler B.E."/>
            <person name="Scheffler J.A."/>
            <person name="Stelly D.M."/>
            <person name="Triplett B.A."/>
            <person name="Van Deynze A."/>
            <person name="Vaslin M.F."/>
            <person name="Waghmare V.N."/>
            <person name="Walford S.A."/>
            <person name="Wright R.J."/>
            <person name="Zaki E.A."/>
            <person name="Zhang T."/>
            <person name="Dennis E.S."/>
            <person name="Mayer K.F."/>
            <person name="Peterson D.G."/>
            <person name="Rokhsar D.S."/>
            <person name="Wang X."/>
            <person name="Schmutz J."/>
        </authorList>
    </citation>
    <scope>NUCLEOTIDE SEQUENCE [LARGE SCALE GENOMIC DNA]</scope>
</reference>
<dbReference type="EMBL" id="CM001752">
    <property type="protein sequence ID" value="KJB80513.1"/>
    <property type="molecule type" value="Genomic_DNA"/>
</dbReference>
<keyword evidence="1" id="KW-0812">Transmembrane</keyword>
<name>A0A0D2TYT6_GOSRA</name>
<gene>
    <name evidence="2" type="ORF">B456_013G100800</name>
</gene>
<evidence type="ECO:0000313" key="2">
    <source>
        <dbReference type="EMBL" id="KJB80513.1"/>
    </source>
</evidence>
<evidence type="ECO:0000256" key="1">
    <source>
        <dbReference type="SAM" id="Phobius"/>
    </source>
</evidence>
<keyword evidence="1" id="KW-1133">Transmembrane helix</keyword>
<keyword evidence="1" id="KW-0472">Membrane</keyword>
<organism evidence="2 3">
    <name type="scientific">Gossypium raimondii</name>
    <name type="common">Peruvian cotton</name>
    <name type="synonym">Gossypium klotzschianum subsp. raimondii</name>
    <dbReference type="NCBI Taxonomy" id="29730"/>
    <lineage>
        <taxon>Eukaryota</taxon>
        <taxon>Viridiplantae</taxon>
        <taxon>Streptophyta</taxon>
        <taxon>Embryophyta</taxon>
        <taxon>Tracheophyta</taxon>
        <taxon>Spermatophyta</taxon>
        <taxon>Magnoliopsida</taxon>
        <taxon>eudicotyledons</taxon>
        <taxon>Gunneridae</taxon>
        <taxon>Pentapetalae</taxon>
        <taxon>rosids</taxon>
        <taxon>malvids</taxon>
        <taxon>Malvales</taxon>
        <taxon>Malvaceae</taxon>
        <taxon>Malvoideae</taxon>
        <taxon>Gossypium</taxon>
    </lineage>
</organism>
<evidence type="ECO:0000313" key="3">
    <source>
        <dbReference type="Proteomes" id="UP000032304"/>
    </source>
</evidence>
<dbReference type="AlphaFoldDB" id="A0A0D2TYT6"/>
<keyword evidence="3" id="KW-1185">Reference proteome</keyword>
<sequence>MLQHLQFTLTDHWQHRRSPLYLFFHFLYFFPSSLLFFPFSFSKKTLVVVHYCVVRAANCCYFLDDCTIVQVVFSDH</sequence>
<proteinExistence type="predicted"/>
<feature type="transmembrane region" description="Helical" evidence="1">
    <location>
        <begin position="20"/>
        <end position="41"/>
    </location>
</feature>
<dbReference type="Proteomes" id="UP000032304">
    <property type="component" value="Chromosome 13"/>
</dbReference>